<evidence type="ECO:0000256" key="2">
    <source>
        <dbReference type="ARBA" id="ARBA00023125"/>
    </source>
</evidence>
<sequence>MATSADADVPTPPRVRLPRDERRALLLEAALAAFSEHGYHATAMDDIADRAGVSKPVLYQHFDSKLDLYVALAERVRDDVVDTVRVALASTTENELRIAASLESFFEFVDRPGSGYPLVMASDMGGEPSVARILEQAQRGCAEAIGRVIQDETDLGWEEAALLGWAISSQVQTVARHWYESRSPVSRRQAIDLLRTLVWRGIGHVPQTGGAADAVSGGDDGAG</sequence>
<dbReference type="PRINTS" id="PR00455">
    <property type="entry name" value="HTHTETR"/>
</dbReference>
<evidence type="ECO:0000313" key="7">
    <source>
        <dbReference type="Proteomes" id="UP000219688"/>
    </source>
</evidence>
<dbReference type="AlphaFoldDB" id="A0A285VNK9"/>
<evidence type="ECO:0000313" key="6">
    <source>
        <dbReference type="EMBL" id="SOC55645.1"/>
    </source>
</evidence>
<dbReference type="GO" id="GO:0000976">
    <property type="term" value="F:transcription cis-regulatory region binding"/>
    <property type="evidence" value="ECO:0007669"/>
    <property type="project" value="TreeGrafter"/>
</dbReference>
<dbReference type="GO" id="GO:0045892">
    <property type="term" value="P:negative regulation of DNA-templated transcription"/>
    <property type="evidence" value="ECO:0007669"/>
    <property type="project" value="UniProtKB-ARBA"/>
</dbReference>
<keyword evidence="3" id="KW-0804">Transcription</keyword>
<keyword evidence="2 4" id="KW-0238">DNA-binding</keyword>
<evidence type="ECO:0000256" key="1">
    <source>
        <dbReference type="ARBA" id="ARBA00023015"/>
    </source>
</evidence>
<evidence type="ECO:0000259" key="5">
    <source>
        <dbReference type="PROSITE" id="PS50977"/>
    </source>
</evidence>
<dbReference type="Pfam" id="PF00440">
    <property type="entry name" value="TetR_N"/>
    <property type="match status" value="1"/>
</dbReference>
<dbReference type="SUPFAM" id="SSF48498">
    <property type="entry name" value="Tetracyclin repressor-like, C-terminal domain"/>
    <property type="match status" value="1"/>
</dbReference>
<dbReference type="InterPro" id="IPR050109">
    <property type="entry name" value="HTH-type_TetR-like_transc_reg"/>
</dbReference>
<dbReference type="PANTHER" id="PTHR30055">
    <property type="entry name" value="HTH-TYPE TRANSCRIPTIONAL REGULATOR RUTR"/>
    <property type="match status" value="1"/>
</dbReference>
<reference evidence="7" key="1">
    <citation type="submission" date="2017-08" db="EMBL/GenBank/DDBJ databases">
        <authorList>
            <person name="Varghese N."/>
            <person name="Submissions S."/>
        </authorList>
    </citation>
    <scope>NUCLEOTIDE SEQUENCE [LARGE SCALE GENOMIC DNA]</scope>
    <source>
        <strain evidence="7">USBA17B2</strain>
    </source>
</reference>
<dbReference type="InterPro" id="IPR036271">
    <property type="entry name" value="Tet_transcr_reg_TetR-rel_C_sf"/>
</dbReference>
<dbReference type="GO" id="GO:0003700">
    <property type="term" value="F:DNA-binding transcription factor activity"/>
    <property type="evidence" value="ECO:0007669"/>
    <property type="project" value="TreeGrafter"/>
</dbReference>
<feature type="domain" description="HTH tetR-type" evidence="5">
    <location>
        <begin position="20"/>
        <end position="80"/>
    </location>
</feature>
<dbReference type="FunFam" id="1.10.10.60:FF:000141">
    <property type="entry name" value="TetR family transcriptional regulator"/>
    <property type="match status" value="1"/>
</dbReference>
<evidence type="ECO:0000256" key="3">
    <source>
        <dbReference type="ARBA" id="ARBA00023163"/>
    </source>
</evidence>
<dbReference type="SUPFAM" id="SSF46689">
    <property type="entry name" value="Homeodomain-like"/>
    <property type="match status" value="1"/>
</dbReference>
<dbReference type="Proteomes" id="UP000219688">
    <property type="component" value="Unassembled WGS sequence"/>
</dbReference>
<proteinExistence type="predicted"/>
<feature type="DNA-binding region" description="H-T-H motif" evidence="4">
    <location>
        <begin position="43"/>
        <end position="62"/>
    </location>
</feature>
<dbReference type="InterPro" id="IPR001647">
    <property type="entry name" value="HTH_TetR"/>
</dbReference>
<evidence type="ECO:0000256" key="4">
    <source>
        <dbReference type="PROSITE-ProRule" id="PRU00335"/>
    </source>
</evidence>
<gene>
    <name evidence="6" type="ORF">SAMN05421879_105188</name>
</gene>
<protein>
    <submittedName>
        <fullName evidence="6">Transcriptional regulator, TetR family</fullName>
    </submittedName>
</protein>
<accession>A0A285VNK9</accession>
<keyword evidence="1" id="KW-0805">Transcription regulation</keyword>
<dbReference type="PANTHER" id="PTHR30055:SF160">
    <property type="entry name" value="TRANSCRIPTIONAL REGULATORY PROTEIN (PROBABLY ASNC-FAMILY)-RELATED"/>
    <property type="match status" value="1"/>
</dbReference>
<keyword evidence="7" id="KW-1185">Reference proteome</keyword>
<dbReference type="InterPro" id="IPR009057">
    <property type="entry name" value="Homeodomain-like_sf"/>
</dbReference>
<organism evidence="6 7">
    <name type="scientific">Ornithinimicrobium cerasi</name>
    <dbReference type="NCBI Taxonomy" id="2248773"/>
    <lineage>
        <taxon>Bacteria</taxon>
        <taxon>Bacillati</taxon>
        <taxon>Actinomycetota</taxon>
        <taxon>Actinomycetes</taxon>
        <taxon>Micrococcales</taxon>
        <taxon>Ornithinimicrobiaceae</taxon>
        <taxon>Ornithinimicrobium</taxon>
    </lineage>
</organism>
<dbReference type="RefSeq" id="WP_220388123.1">
    <property type="nucleotide sequence ID" value="NZ_OBQK01000005.1"/>
</dbReference>
<name>A0A285VNK9_9MICO</name>
<dbReference type="PROSITE" id="PS50977">
    <property type="entry name" value="HTH_TETR_2"/>
    <property type="match status" value="1"/>
</dbReference>
<dbReference type="Gene3D" id="1.10.357.10">
    <property type="entry name" value="Tetracycline Repressor, domain 2"/>
    <property type="match status" value="1"/>
</dbReference>
<dbReference type="EMBL" id="OBQK01000005">
    <property type="protein sequence ID" value="SOC55645.1"/>
    <property type="molecule type" value="Genomic_DNA"/>
</dbReference>